<evidence type="ECO:0000313" key="3">
    <source>
        <dbReference type="EMBL" id="KAA6395292.1"/>
    </source>
</evidence>
<dbReference type="SMART" id="SM00239">
    <property type="entry name" value="C2"/>
    <property type="match status" value="1"/>
</dbReference>
<evidence type="ECO:0000313" key="4">
    <source>
        <dbReference type="Proteomes" id="UP000324800"/>
    </source>
</evidence>
<dbReference type="Pfam" id="PF00168">
    <property type="entry name" value="C2"/>
    <property type="match status" value="1"/>
</dbReference>
<feature type="region of interest" description="Disordered" evidence="1">
    <location>
        <begin position="1"/>
        <end position="22"/>
    </location>
</feature>
<dbReference type="GO" id="GO:0010628">
    <property type="term" value="P:positive regulation of gene expression"/>
    <property type="evidence" value="ECO:0007669"/>
    <property type="project" value="TreeGrafter"/>
</dbReference>
<accession>A0A5J4WL57</accession>
<proteinExistence type="predicted"/>
<feature type="compositionally biased region" description="Acidic residues" evidence="1">
    <location>
        <begin position="7"/>
        <end position="20"/>
    </location>
</feature>
<feature type="domain" description="C2" evidence="2">
    <location>
        <begin position="13"/>
        <end position="129"/>
    </location>
</feature>
<dbReference type="PANTHER" id="PTHR47800:SF5">
    <property type="entry name" value="FER-1-LIKE PROTEIN 6"/>
    <property type="match status" value="1"/>
</dbReference>
<dbReference type="CDD" id="cd00030">
    <property type="entry name" value="C2"/>
    <property type="match status" value="1"/>
</dbReference>
<evidence type="ECO:0000259" key="2">
    <source>
        <dbReference type="PROSITE" id="PS50004"/>
    </source>
</evidence>
<reference evidence="3 4" key="1">
    <citation type="submission" date="2019-03" db="EMBL/GenBank/DDBJ databases">
        <title>Single cell metagenomics reveals metabolic interactions within the superorganism composed of flagellate Streblomastix strix and complex community of Bacteroidetes bacteria on its surface.</title>
        <authorList>
            <person name="Treitli S.C."/>
            <person name="Kolisko M."/>
            <person name="Husnik F."/>
            <person name="Keeling P."/>
            <person name="Hampl V."/>
        </authorList>
    </citation>
    <scope>NUCLEOTIDE SEQUENCE [LARGE SCALE GENOMIC DNA]</scope>
    <source>
        <strain evidence="3">ST1C</strain>
    </source>
</reference>
<organism evidence="3 4">
    <name type="scientific">Streblomastix strix</name>
    <dbReference type="NCBI Taxonomy" id="222440"/>
    <lineage>
        <taxon>Eukaryota</taxon>
        <taxon>Metamonada</taxon>
        <taxon>Preaxostyla</taxon>
        <taxon>Oxymonadida</taxon>
        <taxon>Streblomastigidae</taxon>
        <taxon>Streblomastix</taxon>
    </lineage>
</organism>
<comment type="caution">
    <text evidence="3">The sequence shown here is derived from an EMBL/GenBank/DDBJ whole genome shotgun (WGS) entry which is preliminary data.</text>
</comment>
<dbReference type="Gene3D" id="2.60.40.150">
    <property type="entry name" value="C2 domain"/>
    <property type="match status" value="1"/>
</dbReference>
<dbReference type="AlphaFoldDB" id="A0A5J4WL57"/>
<dbReference type="OrthoDB" id="270970at2759"/>
<name>A0A5J4WL57_9EUKA</name>
<gene>
    <name evidence="3" type="ORF">EZS28_009183</name>
</gene>
<dbReference type="Proteomes" id="UP000324800">
    <property type="component" value="Unassembled WGS sequence"/>
</dbReference>
<dbReference type="PROSITE" id="PS50004">
    <property type="entry name" value="C2"/>
    <property type="match status" value="1"/>
</dbReference>
<dbReference type="SUPFAM" id="SSF49562">
    <property type="entry name" value="C2 domain (Calcium/lipid-binding domain, CaLB)"/>
    <property type="match status" value="1"/>
</dbReference>
<dbReference type="PANTHER" id="PTHR47800">
    <property type="entry name" value="C2 DOMAIN-CONTAINING PROTEIN"/>
    <property type="match status" value="1"/>
</dbReference>
<dbReference type="InterPro" id="IPR000008">
    <property type="entry name" value="C2_dom"/>
</dbReference>
<dbReference type="InterPro" id="IPR035892">
    <property type="entry name" value="C2_domain_sf"/>
</dbReference>
<evidence type="ECO:0000256" key="1">
    <source>
        <dbReference type="SAM" id="MobiDB-lite"/>
    </source>
</evidence>
<sequence>MSSDSNQLDEQEGQEEDSGDEIYWTVNPPGTLYYTITQVFNVKSVELFGQSDPYIRVWCDGLYNETQVIKNCANPHFNEKFAFERELDGNKMIYFKLYDKNSFMKDELIGEVEYKLEQIPINKKVTQKITFLSKKGENVGFGDFDFLFCTPFAEGYDPELCKDYEGVEIKKRIPKDPPFWESPEYRLKIMAEQAEKLAKEPKEHWYQYKKKKKGIYFPQRGEKW</sequence>
<dbReference type="EMBL" id="SNRW01001723">
    <property type="protein sequence ID" value="KAA6395292.1"/>
    <property type="molecule type" value="Genomic_DNA"/>
</dbReference>
<protein>
    <recommendedName>
        <fullName evidence="2">C2 domain-containing protein</fullName>
    </recommendedName>
</protein>